<dbReference type="GeneID" id="71987240"/>
<evidence type="ECO:0000313" key="4">
    <source>
        <dbReference type="Proteomes" id="UP000756132"/>
    </source>
</evidence>
<feature type="transmembrane region" description="Helical" evidence="2">
    <location>
        <begin position="58"/>
        <end position="77"/>
    </location>
</feature>
<evidence type="ECO:0000256" key="1">
    <source>
        <dbReference type="SAM" id="MobiDB-lite"/>
    </source>
</evidence>
<sequence>MSTIAQANHPHQHKPSPKRSSLSPRLYTETRGDAYTRALGRNPQVADEDEDLPVWLNYLLNIVLNTALLLISTALLARIATIVGDQTATVAELVKNGACLVPELNSWHITNNTIISPLRLHTIAALYLLSIPLLASRSADGYSVTFQDFRSGMAVAAFVSVVGLGVWWVLVMGTLFVRDVVACGGAVREWVGRALVNETEVMREQYELVKSARARLVRVDGV</sequence>
<protein>
    <submittedName>
        <fullName evidence="3">Uncharacterized protein</fullName>
    </submittedName>
</protein>
<dbReference type="AlphaFoldDB" id="A0A9Q8PBF1"/>
<dbReference type="EMBL" id="CP090168">
    <property type="protein sequence ID" value="UJO19384.1"/>
    <property type="molecule type" value="Genomic_DNA"/>
</dbReference>
<dbReference type="Proteomes" id="UP000756132">
    <property type="component" value="Chromosome 6"/>
</dbReference>
<feature type="region of interest" description="Disordered" evidence="1">
    <location>
        <begin position="1"/>
        <end position="25"/>
    </location>
</feature>
<dbReference type="RefSeq" id="XP_047763750.1">
    <property type="nucleotide sequence ID" value="XM_047906510.1"/>
</dbReference>
<name>A0A9Q8PBF1_PASFU</name>
<accession>A0A9Q8PBF1</accession>
<organism evidence="3 4">
    <name type="scientific">Passalora fulva</name>
    <name type="common">Tomato leaf mold</name>
    <name type="synonym">Cladosporium fulvum</name>
    <dbReference type="NCBI Taxonomy" id="5499"/>
    <lineage>
        <taxon>Eukaryota</taxon>
        <taxon>Fungi</taxon>
        <taxon>Dikarya</taxon>
        <taxon>Ascomycota</taxon>
        <taxon>Pezizomycotina</taxon>
        <taxon>Dothideomycetes</taxon>
        <taxon>Dothideomycetidae</taxon>
        <taxon>Mycosphaerellales</taxon>
        <taxon>Mycosphaerellaceae</taxon>
        <taxon>Fulvia</taxon>
    </lineage>
</organism>
<keyword evidence="2" id="KW-0812">Transmembrane</keyword>
<gene>
    <name evidence="3" type="ORF">CLAFUR5_07362</name>
</gene>
<keyword evidence="2" id="KW-1133">Transmembrane helix</keyword>
<reference evidence="3" key="2">
    <citation type="journal article" date="2022" name="Microb. Genom.">
        <title>A chromosome-scale genome assembly of the tomato pathogen Cladosporium fulvum reveals a compartmentalized genome architecture and the presence of a dispensable chromosome.</title>
        <authorList>
            <person name="Zaccaron A.Z."/>
            <person name="Chen L.H."/>
            <person name="Samaras A."/>
            <person name="Stergiopoulos I."/>
        </authorList>
    </citation>
    <scope>NUCLEOTIDE SEQUENCE</scope>
    <source>
        <strain evidence="3">Race5_Kim</strain>
    </source>
</reference>
<dbReference type="KEGG" id="ffu:CLAFUR5_07362"/>
<evidence type="ECO:0000256" key="2">
    <source>
        <dbReference type="SAM" id="Phobius"/>
    </source>
</evidence>
<proteinExistence type="predicted"/>
<keyword evidence="2" id="KW-0472">Membrane</keyword>
<feature type="transmembrane region" description="Helical" evidence="2">
    <location>
        <begin position="118"/>
        <end position="135"/>
    </location>
</feature>
<evidence type="ECO:0000313" key="3">
    <source>
        <dbReference type="EMBL" id="UJO19384.1"/>
    </source>
</evidence>
<keyword evidence="4" id="KW-1185">Reference proteome</keyword>
<feature type="transmembrane region" description="Helical" evidence="2">
    <location>
        <begin position="155"/>
        <end position="177"/>
    </location>
</feature>
<reference evidence="3" key="1">
    <citation type="submission" date="2021-12" db="EMBL/GenBank/DDBJ databases">
        <authorList>
            <person name="Zaccaron A."/>
            <person name="Stergiopoulos I."/>
        </authorList>
    </citation>
    <scope>NUCLEOTIDE SEQUENCE</scope>
    <source>
        <strain evidence="3">Race5_Kim</strain>
    </source>
</reference>